<dbReference type="GO" id="GO:0008168">
    <property type="term" value="F:methyltransferase activity"/>
    <property type="evidence" value="ECO:0007669"/>
    <property type="project" value="UniProtKB-KW"/>
</dbReference>
<dbReference type="SUPFAM" id="SSF53335">
    <property type="entry name" value="S-adenosyl-L-methionine-dependent methyltransferases"/>
    <property type="match status" value="1"/>
</dbReference>
<protein>
    <submittedName>
        <fullName evidence="2">SAM-dependent methyltransferase</fullName>
    </submittedName>
</protein>
<dbReference type="Proteomes" id="UP000606935">
    <property type="component" value="Unassembled WGS sequence"/>
</dbReference>
<proteinExistence type="predicted"/>
<feature type="domain" description="Methyltransferase" evidence="1">
    <location>
        <begin position="107"/>
        <end position="231"/>
    </location>
</feature>
<dbReference type="PANTHER" id="PTHR13369">
    <property type="match status" value="1"/>
</dbReference>
<reference evidence="2" key="2">
    <citation type="submission" date="2020-09" db="EMBL/GenBank/DDBJ databases">
        <authorList>
            <person name="Sun Q."/>
            <person name="Zhou Y."/>
        </authorList>
    </citation>
    <scope>NUCLEOTIDE SEQUENCE</scope>
    <source>
        <strain evidence="2">CGMCC 1.7086</strain>
    </source>
</reference>
<name>A0A918DH59_9ALTE</name>
<dbReference type="InterPro" id="IPR025714">
    <property type="entry name" value="Methyltranfer_dom"/>
</dbReference>
<keyword evidence="2" id="KW-0489">Methyltransferase</keyword>
<evidence type="ECO:0000313" key="2">
    <source>
        <dbReference type="EMBL" id="GGO66298.1"/>
    </source>
</evidence>
<accession>A0A918DH59</accession>
<comment type="caution">
    <text evidence="2">The sequence shown here is derived from an EMBL/GenBank/DDBJ whole genome shotgun (WGS) entry which is preliminary data.</text>
</comment>
<dbReference type="PANTHER" id="PTHR13369:SF0">
    <property type="entry name" value="GLUTATHIONE S-TRANSFERASE C-TERMINAL DOMAIN-CONTAINING PROTEIN"/>
    <property type="match status" value="1"/>
</dbReference>
<dbReference type="RefSeq" id="WP_188691150.1">
    <property type="nucleotide sequence ID" value="NZ_BMLS01000001.1"/>
</dbReference>
<dbReference type="InterPro" id="IPR029063">
    <property type="entry name" value="SAM-dependent_MTases_sf"/>
</dbReference>
<sequence>MLFSPDISLMLAATFLDQDHYLCEFRPFWQFVPFAEADYPWRQSHPRLAQWLDGLSDHQVAIWQDDPEQAHAACAVYLPQLKHPLAIAKHYQQTAAPFWLKNAIKGRKWQQISAFSALISPLPTSILEWCAGKGHLGRLLAWQANHEVTSLEWQAELCQQGQQSADKLGLSQQFFCTDVLKQATADYLQQEQQVVALHACGQLHINMLQDAVASRVQSIRLCPCCYQLIAQAEYQPMSRQAAQSALRLSRQDLRLAVQETVTAHQRERDKRQTEKRYRQMFDIWQRSHSGKDEYLAVPSAPDSLFRQPPLFFCQWAAEQKGLQFNAEHQLDALQQAAEQRVRRLERMELIQHLFRRTLEHWLVLDRALYMEEQGYNVTLVEFCDREVTPRNLAILADLQP</sequence>
<evidence type="ECO:0000259" key="1">
    <source>
        <dbReference type="Pfam" id="PF13679"/>
    </source>
</evidence>
<dbReference type="Gene3D" id="3.40.50.150">
    <property type="entry name" value="Vaccinia Virus protein VP39"/>
    <property type="match status" value="1"/>
</dbReference>
<evidence type="ECO:0000313" key="3">
    <source>
        <dbReference type="Proteomes" id="UP000606935"/>
    </source>
</evidence>
<dbReference type="EMBL" id="BMLS01000001">
    <property type="protein sequence ID" value="GGO66298.1"/>
    <property type="molecule type" value="Genomic_DNA"/>
</dbReference>
<organism evidence="2 3">
    <name type="scientific">Bowmanella pacifica</name>
    <dbReference type="NCBI Taxonomy" id="502051"/>
    <lineage>
        <taxon>Bacteria</taxon>
        <taxon>Pseudomonadati</taxon>
        <taxon>Pseudomonadota</taxon>
        <taxon>Gammaproteobacteria</taxon>
        <taxon>Alteromonadales</taxon>
        <taxon>Alteromonadaceae</taxon>
        <taxon>Bowmanella</taxon>
    </lineage>
</organism>
<keyword evidence="3" id="KW-1185">Reference proteome</keyword>
<gene>
    <name evidence="2" type="ORF">GCM10010982_10170</name>
</gene>
<dbReference type="GO" id="GO:0032259">
    <property type="term" value="P:methylation"/>
    <property type="evidence" value="ECO:0007669"/>
    <property type="project" value="UniProtKB-KW"/>
</dbReference>
<keyword evidence="2" id="KW-0808">Transferase</keyword>
<dbReference type="Pfam" id="PF13679">
    <property type="entry name" value="Methyltransf_32"/>
    <property type="match status" value="1"/>
</dbReference>
<reference evidence="2" key="1">
    <citation type="journal article" date="2014" name="Int. J. Syst. Evol. Microbiol.">
        <title>Complete genome sequence of Corynebacterium casei LMG S-19264T (=DSM 44701T), isolated from a smear-ripened cheese.</title>
        <authorList>
            <consortium name="US DOE Joint Genome Institute (JGI-PGF)"/>
            <person name="Walter F."/>
            <person name="Albersmeier A."/>
            <person name="Kalinowski J."/>
            <person name="Ruckert C."/>
        </authorList>
    </citation>
    <scope>NUCLEOTIDE SEQUENCE</scope>
    <source>
        <strain evidence="2">CGMCC 1.7086</strain>
    </source>
</reference>
<dbReference type="AlphaFoldDB" id="A0A918DH59"/>